<gene>
    <name evidence="2" type="ORF">BJN34_12885</name>
</gene>
<reference evidence="3" key="1">
    <citation type="submission" date="2017-02" db="EMBL/GenBank/DDBJ databases">
        <title>Complete genome sequence of Cupriavidus necator strain NH9, a 3-chlorobenzoate degrader.</title>
        <authorList>
            <person name="Moriuchi R."/>
            <person name="Dohra H."/>
            <person name="Ogawa N."/>
        </authorList>
    </citation>
    <scope>NUCLEOTIDE SEQUENCE [LARGE SCALE GENOMIC DNA]</scope>
    <source>
        <strain evidence="3">NH9</strain>
    </source>
</reference>
<accession>A0A1U9UPP6</accession>
<name>A0A1U9UPP6_CUPNE</name>
<dbReference type="AlphaFoldDB" id="A0A1U9UPP6"/>
<sequence>MIHELTPREQVRDAGAEALRRGRHADDNPHVPGTDAHLEWLSGYKGEQYGQANAPVARKSRRG</sequence>
<organism evidence="2 3">
    <name type="scientific">Cupriavidus necator</name>
    <name type="common">Alcaligenes eutrophus</name>
    <name type="synonym">Ralstonia eutropha</name>
    <dbReference type="NCBI Taxonomy" id="106590"/>
    <lineage>
        <taxon>Bacteria</taxon>
        <taxon>Pseudomonadati</taxon>
        <taxon>Pseudomonadota</taxon>
        <taxon>Betaproteobacteria</taxon>
        <taxon>Burkholderiales</taxon>
        <taxon>Burkholderiaceae</taxon>
        <taxon>Cupriavidus</taxon>
    </lineage>
</organism>
<dbReference type="OrthoDB" id="8968391at2"/>
<dbReference type="Proteomes" id="UP000189627">
    <property type="component" value="Chromosome 1"/>
</dbReference>
<protein>
    <submittedName>
        <fullName evidence="2">Uncharacterized protein</fullName>
    </submittedName>
</protein>
<evidence type="ECO:0000313" key="3">
    <source>
        <dbReference type="Proteomes" id="UP000189627"/>
    </source>
</evidence>
<dbReference type="EMBL" id="CP017757">
    <property type="protein sequence ID" value="AQV94776.1"/>
    <property type="molecule type" value="Genomic_DNA"/>
</dbReference>
<feature type="region of interest" description="Disordered" evidence="1">
    <location>
        <begin position="1"/>
        <end position="34"/>
    </location>
</feature>
<dbReference type="RefSeq" id="WP_123957893.1">
    <property type="nucleotide sequence ID" value="NZ_CP017757.2"/>
</dbReference>
<evidence type="ECO:0000313" key="2">
    <source>
        <dbReference type="EMBL" id="AQV94776.1"/>
    </source>
</evidence>
<proteinExistence type="predicted"/>
<dbReference type="KEGG" id="cuh:BJN34_12885"/>
<evidence type="ECO:0000256" key="1">
    <source>
        <dbReference type="SAM" id="MobiDB-lite"/>
    </source>
</evidence>
<feature type="compositionally biased region" description="Basic and acidic residues" evidence="1">
    <location>
        <begin position="1"/>
        <end position="29"/>
    </location>
</feature>